<dbReference type="PANTHER" id="PTHR45756:SF1">
    <property type="entry name" value="PROTEIN KINASE DOMAIN CONTAINING PROTEIN"/>
    <property type="match status" value="1"/>
</dbReference>
<dbReference type="Gene3D" id="2.10.220.10">
    <property type="entry name" value="Hormone Receptor, Insulin-like Growth Factor Receptor 1, Chain A, domain 2"/>
    <property type="match status" value="2"/>
</dbReference>
<comment type="caution">
    <text evidence="3">The sequence shown here is derived from an EMBL/GenBank/DDBJ whole genome shotgun (WGS) entry which is preliminary data.</text>
</comment>
<dbReference type="InterPro" id="IPR053215">
    <property type="entry name" value="TKL_Ser/Thr_kinase"/>
</dbReference>
<keyword evidence="4" id="KW-1185">Reference proteome</keyword>
<dbReference type="EMBL" id="JAECZO010000272">
    <property type="protein sequence ID" value="KAK7199281.1"/>
    <property type="molecule type" value="Genomic_DNA"/>
</dbReference>
<dbReference type="SMART" id="SM00261">
    <property type="entry name" value="FU"/>
    <property type="match status" value="2"/>
</dbReference>
<feature type="domain" description="EGF-like" evidence="2">
    <location>
        <begin position="20"/>
        <end position="54"/>
    </location>
</feature>
<dbReference type="SUPFAM" id="SSF57184">
    <property type="entry name" value="Growth factor receptor domain"/>
    <property type="match status" value="1"/>
</dbReference>
<protein>
    <recommendedName>
        <fullName evidence="2">EGF-like domain-containing protein</fullName>
    </recommendedName>
</protein>
<accession>A0AAW0F0L9</accession>
<dbReference type="SMART" id="SM00181">
    <property type="entry name" value="EGF"/>
    <property type="match status" value="4"/>
</dbReference>
<dbReference type="Proteomes" id="UP001430356">
    <property type="component" value="Unassembled WGS sequence"/>
</dbReference>
<evidence type="ECO:0000256" key="1">
    <source>
        <dbReference type="SAM" id="SignalP"/>
    </source>
</evidence>
<feature type="signal peptide" evidence="1">
    <location>
        <begin position="1"/>
        <end position="20"/>
    </location>
</feature>
<organism evidence="3 4">
    <name type="scientific">Novymonas esmeraldas</name>
    <dbReference type="NCBI Taxonomy" id="1808958"/>
    <lineage>
        <taxon>Eukaryota</taxon>
        <taxon>Discoba</taxon>
        <taxon>Euglenozoa</taxon>
        <taxon>Kinetoplastea</taxon>
        <taxon>Metakinetoplastina</taxon>
        <taxon>Trypanosomatida</taxon>
        <taxon>Trypanosomatidae</taxon>
        <taxon>Novymonas</taxon>
    </lineage>
</organism>
<name>A0AAW0F0L9_9TRYP</name>
<dbReference type="InterPro" id="IPR000742">
    <property type="entry name" value="EGF"/>
</dbReference>
<dbReference type="InterPro" id="IPR006212">
    <property type="entry name" value="Furin_repeat"/>
</dbReference>
<feature type="domain" description="EGF-like" evidence="2">
    <location>
        <begin position="55"/>
        <end position="99"/>
    </location>
</feature>
<sequence>MSRVLCRLLLVAAVAAAVLACTARAACDAQCKTCGLGICVGCNTGYYLSGQTCTACPVERCRDCVAFGVCTSCMDGYTLTFLDDGSNKTASSTLKGTCKSAAELKCSDTRCKNCVGGHCVACEDGYYLVNGTCTSCKTANCAHCELAGRCITCKDGYRIKYVSNATTGPELSKYGECVNGARLTHTIGTAALVAVVAALTMLA</sequence>
<feature type="domain" description="EGF-like" evidence="2">
    <location>
        <begin position="135"/>
        <end position="178"/>
    </location>
</feature>
<reference evidence="3 4" key="1">
    <citation type="journal article" date="2021" name="MBio">
        <title>A New Model Trypanosomatid, Novymonas esmeraldas: Genomic Perception of Its 'Candidatus Pandoraea novymonadis' Endosymbiont.</title>
        <authorList>
            <person name="Zakharova A."/>
            <person name="Saura A."/>
            <person name="Butenko A."/>
            <person name="Podesvova L."/>
            <person name="Warmusova S."/>
            <person name="Kostygov A.Y."/>
            <person name="Nenarokova A."/>
            <person name="Lukes J."/>
            <person name="Opperdoes F.R."/>
            <person name="Yurchenko V."/>
        </authorList>
    </citation>
    <scope>NUCLEOTIDE SEQUENCE [LARGE SCALE GENOMIC DNA]</scope>
    <source>
        <strain evidence="3 4">E262AT.01</strain>
    </source>
</reference>
<feature type="chain" id="PRO_5043900577" description="EGF-like domain-containing protein" evidence="1">
    <location>
        <begin position="21"/>
        <end position="203"/>
    </location>
</feature>
<proteinExistence type="predicted"/>
<evidence type="ECO:0000313" key="3">
    <source>
        <dbReference type="EMBL" id="KAK7199281.1"/>
    </source>
</evidence>
<dbReference type="AlphaFoldDB" id="A0AAW0F0L9"/>
<feature type="domain" description="EGF-like" evidence="2">
    <location>
        <begin position="105"/>
        <end position="134"/>
    </location>
</feature>
<dbReference type="InterPro" id="IPR009030">
    <property type="entry name" value="Growth_fac_rcpt_cys_sf"/>
</dbReference>
<gene>
    <name evidence="3" type="ORF">NESM_000899300</name>
</gene>
<dbReference type="PROSITE" id="PS51257">
    <property type="entry name" value="PROKAR_LIPOPROTEIN"/>
    <property type="match status" value="1"/>
</dbReference>
<keyword evidence="1" id="KW-0732">Signal</keyword>
<dbReference type="PANTHER" id="PTHR45756">
    <property type="entry name" value="PALMITOYLTRANSFERASE"/>
    <property type="match status" value="1"/>
</dbReference>
<evidence type="ECO:0000259" key="2">
    <source>
        <dbReference type="SMART" id="SM00181"/>
    </source>
</evidence>
<evidence type="ECO:0000313" key="4">
    <source>
        <dbReference type="Proteomes" id="UP001430356"/>
    </source>
</evidence>